<dbReference type="Pfam" id="PF13527">
    <property type="entry name" value="Acetyltransf_9"/>
    <property type="match status" value="1"/>
</dbReference>
<dbReference type="InterPro" id="IPR025559">
    <property type="entry name" value="Eis_dom"/>
</dbReference>
<dbReference type="GO" id="GO:0016746">
    <property type="term" value="F:acyltransferase activity"/>
    <property type="evidence" value="ECO:0007669"/>
    <property type="project" value="UniProtKB-KW"/>
</dbReference>
<evidence type="ECO:0000259" key="1">
    <source>
        <dbReference type="PROSITE" id="PS51186"/>
    </source>
</evidence>
<organism evidence="2 3">
    <name type="scientific">Lapidilactobacillus achengensis</name>
    <dbReference type="NCBI Taxonomy" id="2486000"/>
    <lineage>
        <taxon>Bacteria</taxon>
        <taxon>Bacillati</taxon>
        <taxon>Bacillota</taxon>
        <taxon>Bacilli</taxon>
        <taxon>Lactobacillales</taxon>
        <taxon>Lactobacillaceae</taxon>
        <taxon>Lapidilactobacillus</taxon>
    </lineage>
</organism>
<name>A0ABW1UK05_9LACO</name>
<dbReference type="SUPFAM" id="SSF55718">
    <property type="entry name" value="SCP-like"/>
    <property type="match status" value="1"/>
</dbReference>
<accession>A0ABW1UK05</accession>
<feature type="domain" description="N-acetyltransferase" evidence="1">
    <location>
        <begin position="5"/>
        <end position="151"/>
    </location>
</feature>
<dbReference type="EC" id="2.3.1.-" evidence="2"/>
<comment type="caution">
    <text evidence="2">The sequence shown here is derived from an EMBL/GenBank/DDBJ whole genome shotgun (WGS) entry which is preliminary data.</text>
</comment>
<dbReference type="Pfam" id="PF13530">
    <property type="entry name" value="SCP2_2"/>
    <property type="match status" value="1"/>
</dbReference>
<dbReference type="Gene3D" id="3.30.1050.10">
    <property type="entry name" value="SCP2 sterol-binding domain"/>
    <property type="match status" value="1"/>
</dbReference>
<dbReference type="PANTHER" id="PTHR37817:SF1">
    <property type="entry name" value="N-ACETYLTRANSFERASE EIS"/>
    <property type="match status" value="1"/>
</dbReference>
<dbReference type="PROSITE" id="PS51186">
    <property type="entry name" value="GNAT"/>
    <property type="match status" value="1"/>
</dbReference>
<dbReference type="Proteomes" id="UP001596310">
    <property type="component" value="Unassembled WGS sequence"/>
</dbReference>
<dbReference type="InterPro" id="IPR041380">
    <property type="entry name" value="Acetyltransf_17"/>
</dbReference>
<dbReference type="InterPro" id="IPR051554">
    <property type="entry name" value="Acetyltransferase_Eis"/>
</dbReference>
<dbReference type="RefSeq" id="WP_125596703.1">
    <property type="nucleotide sequence ID" value="NZ_JBHSSM010000005.1"/>
</dbReference>
<dbReference type="Pfam" id="PF17668">
    <property type="entry name" value="Acetyltransf_17"/>
    <property type="match status" value="1"/>
</dbReference>
<gene>
    <name evidence="2" type="primary">eis</name>
    <name evidence="2" type="ORF">ACFQHW_01585</name>
</gene>
<dbReference type="Gene3D" id="3.40.630.30">
    <property type="match status" value="2"/>
</dbReference>
<sequence length="398" mass="45219">MTKVVLLQEADQALLDQYLELCYYAFDRPSNAGRREKFMVLAKHSHVFVLLDDAGQVKSGLMVTNLPVNWHGRSLLMAGIGYVATYPEFGGQGAISQLMQAAYAQMAQDGVYLSYLAPFSFRFYRRFGFEQVFDQVKYQLTAANFPRLPKNQTGSVVRADFSAHLPEMARLYQANFQSQQGGVTRPDWWQAYRFSKHSRWELALSKDETGELDGYLLYEREPGTEFRVVELMATSSAAQTRLWTFVGKHVSSYQSFSYTSSNQAPHNDWLPESYQVQTTIQPYMMAAVANWPALLANWQFTADLAQPITMTISDDFYPQNAGVWELTVTAGQGQLKPSAAEQVDLRIDTRQLTKVVLGYRSLRELQQAGTDLQADPATLDRLQASLTYPNKPMLWDYF</sequence>
<keyword evidence="2" id="KW-0012">Acyltransferase</keyword>
<dbReference type="InterPro" id="IPR036527">
    <property type="entry name" value="SCP2_sterol-bd_dom_sf"/>
</dbReference>
<evidence type="ECO:0000313" key="2">
    <source>
        <dbReference type="EMBL" id="MFC6314262.1"/>
    </source>
</evidence>
<keyword evidence="2" id="KW-0808">Transferase</keyword>
<protein>
    <submittedName>
        <fullName evidence="2">Enhanced intracellular survival protein Eis</fullName>
        <ecNumber evidence="2">2.3.1.-</ecNumber>
    </submittedName>
</protein>
<evidence type="ECO:0000313" key="3">
    <source>
        <dbReference type="Proteomes" id="UP001596310"/>
    </source>
</evidence>
<keyword evidence="3" id="KW-1185">Reference proteome</keyword>
<dbReference type="SUPFAM" id="SSF55729">
    <property type="entry name" value="Acyl-CoA N-acyltransferases (Nat)"/>
    <property type="match status" value="1"/>
</dbReference>
<reference evidence="3" key="1">
    <citation type="journal article" date="2019" name="Int. J. Syst. Evol. Microbiol.">
        <title>The Global Catalogue of Microorganisms (GCM) 10K type strain sequencing project: providing services to taxonomists for standard genome sequencing and annotation.</title>
        <authorList>
            <consortium name="The Broad Institute Genomics Platform"/>
            <consortium name="The Broad Institute Genome Sequencing Center for Infectious Disease"/>
            <person name="Wu L."/>
            <person name="Ma J."/>
        </authorList>
    </citation>
    <scope>NUCLEOTIDE SEQUENCE [LARGE SCALE GENOMIC DNA]</scope>
    <source>
        <strain evidence="3">CCM 8897</strain>
    </source>
</reference>
<dbReference type="InterPro" id="IPR000182">
    <property type="entry name" value="GNAT_dom"/>
</dbReference>
<dbReference type="EMBL" id="JBHSSM010000005">
    <property type="protein sequence ID" value="MFC6314262.1"/>
    <property type="molecule type" value="Genomic_DNA"/>
</dbReference>
<dbReference type="InterPro" id="IPR016181">
    <property type="entry name" value="Acyl_CoA_acyltransferase"/>
</dbReference>
<dbReference type="PANTHER" id="PTHR37817">
    <property type="entry name" value="N-ACETYLTRANSFERASE EIS"/>
    <property type="match status" value="1"/>
</dbReference>
<proteinExistence type="predicted"/>